<dbReference type="PANTHER" id="PTHR43768">
    <property type="entry name" value="TREHALOSE 6-PHOSPHATE PHOSPHATASE"/>
    <property type="match status" value="1"/>
</dbReference>
<dbReference type="InterPro" id="IPR044651">
    <property type="entry name" value="OTSB-like"/>
</dbReference>
<dbReference type="EMBL" id="JBBNAF010000007">
    <property type="protein sequence ID" value="KAK9128033.1"/>
    <property type="molecule type" value="Genomic_DNA"/>
</dbReference>
<evidence type="ECO:0000256" key="4">
    <source>
        <dbReference type="SAM" id="MobiDB-lite"/>
    </source>
</evidence>
<evidence type="ECO:0000313" key="6">
    <source>
        <dbReference type="Proteomes" id="UP001420932"/>
    </source>
</evidence>
<feature type="compositionally biased region" description="Basic and acidic residues" evidence="4">
    <location>
        <begin position="164"/>
        <end position="196"/>
    </location>
</feature>
<keyword evidence="6" id="KW-1185">Reference proteome</keyword>
<evidence type="ECO:0000256" key="3">
    <source>
        <dbReference type="ARBA" id="ARBA00022801"/>
    </source>
</evidence>
<dbReference type="GO" id="GO:0005992">
    <property type="term" value="P:trehalose biosynthetic process"/>
    <property type="evidence" value="ECO:0007669"/>
    <property type="project" value="InterPro"/>
</dbReference>
<evidence type="ECO:0000256" key="1">
    <source>
        <dbReference type="ARBA" id="ARBA00000500"/>
    </source>
</evidence>
<proteinExistence type="predicted"/>
<dbReference type="AlphaFoldDB" id="A0AAP0P2I4"/>
<comment type="catalytic activity">
    <reaction evidence="1">
        <text>alpha,alpha-trehalose 6-phosphate + H2O = alpha,alpha-trehalose + phosphate</text>
        <dbReference type="Rhea" id="RHEA:23420"/>
        <dbReference type="ChEBI" id="CHEBI:15377"/>
        <dbReference type="ChEBI" id="CHEBI:16551"/>
        <dbReference type="ChEBI" id="CHEBI:43474"/>
        <dbReference type="ChEBI" id="CHEBI:58429"/>
        <dbReference type="EC" id="3.1.3.12"/>
    </reaction>
</comment>
<dbReference type="Proteomes" id="UP001420932">
    <property type="component" value="Unassembled WGS sequence"/>
</dbReference>
<evidence type="ECO:0000256" key="2">
    <source>
        <dbReference type="ARBA" id="ARBA00001968"/>
    </source>
</evidence>
<comment type="caution">
    <text evidence="5">The sequence shown here is derived from an EMBL/GenBank/DDBJ whole genome shotgun (WGS) entry which is preliminary data.</text>
</comment>
<feature type="region of interest" description="Disordered" evidence="4">
    <location>
        <begin position="130"/>
        <end position="196"/>
    </location>
</feature>
<dbReference type="InterPro" id="IPR003337">
    <property type="entry name" value="Trehalose_PPase"/>
</dbReference>
<reference evidence="5 6" key="1">
    <citation type="submission" date="2024-01" db="EMBL/GenBank/DDBJ databases">
        <title>Genome assemblies of Stephania.</title>
        <authorList>
            <person name="Yang L."/>
        </authorList>
    </citation>
    <scope>NUCLEOTIDE SEQUENCE [LARGE SCALE GENOMIC DNA]</scope>
    <source>
        <strain evidence="5">YNDBR</strain>
        <tissue evidence="5">Leaf</tissue>
    </source>
</reference>
<evidence type="ECO:0000313" key="5">
    <source>
        <dbReference type="EMBL" id="KAK9128033.1"/>
    </source>
</evidence>
<accession>A0AAP0P2I4</accession>
<name>A0AAP0P2I4_9MAGN</name>
<dbReference type="PANTHER" id="PTHR43768:SF24">
    <property type="entry name" value="TREHALOSE 6-PHOSPHATE PHOSPHATASE"/>
    <property type="match status" value="1"/>
</dbReference>
<dbReference type="Pfam" id="PF02358">
    <property type="entry name" value="Trehalose_PPase"/>
    <property type="match status" value="1"/>
</dbReference>
<feature type="compositionally biased region" description="Basic and acidic residues" evidence="4">
    <location>
        <begin position="130"/>
        <end position="139"/>
    </location>
</feature>
<sequence>MLSRLHSVYYAGSHGMDIMAPVLPLTARNVKHQIRIDDKQGSGVLFQPAKEFLPIIQETIDELEGKTKCIHGVILENKRFCISVRFRRVREELVDGKFSQHMIRDGELGTGKARRVYSFTAAEDVAAAEEGRRELSSRRADRRRGAGSGRGEARRRGAAPLRWQEGRERGRREQRRWCTDRSSEEKEEVQGRRRRR</sequence>
<comment type="cofactor">
    <cofactor evidence="2">
        <name>a divalent metal cation</name>
        <dbReference type="ChEBI" id="CHEBI:60240"/>
    </cofactor>
</comment>
<organism evidence="5 6">
    <name type="scientific">Stephania yunnanensis</name>
    <dbReference type="NCBI Taxonomy" id="152371"/>
    <lineage>
        <taxon>Eukaryota</taxon>
        <taxon>Viridiplantae</taxon>
        <taxon>Streptophyta</taxon>
        <taxon>Embryophyta</taxon>
        <taxon>Tracheophyta</taxon>
        <taxon>Spermatophyta</taxon>
        <taxon>Magnoliopsida</taxon>
        <taxon>Ranunculales</taxon>
        <taxon>Menispermaceae</taxon>
        <taxon>Menispermoideae</taxon>
        <taxon>Cissampelideae</taxon>
        <taxon>Stephania</taxon>
    </lineage>
</organism>
<keyword evidence="3" id="KW-0378">Hydrolase</keyword>
<gene>
    <name evidence="5" type="ORF">Syun_016830</name>
</gene>
<protein>
    <submittedName>
        <fullName evidence="5">Uncharacterized protein</fullName>
    </submittedName>
</protein>
<dbReference type="GO" id="GO:0004805">
    <property type="term" value="F:trehalose-phosphatase activity"/>
    <property type="evidence" value="ECO:0007669"/>
    <property type="project" value="UniProtKB-EC"/>
</dbReference>